<keyword evidence="3" id="KW-1185">Reference proteome</keyword>
<reference evidence="2" key="1">
    <citation type="submission" date="2023-06" db="EMBL/GenBank/DDBJ databases">
        <title>Genomic of Parafulvivirga corallium.</title>
        <authorList>
            <person name="Wang G."/>
        </authorList>
    </citation>
    <scope>NUCLEOTIDE SEQUENCE</scope>
    <source>
        <strain evidence="2">BMA10</strain>
    </source>
</reference>
<keyword evidence="1" id="KW-0812">Transmembrane</keyword>
<dbReference type="RefSeq" id="WP_346752301.1">
    <property type="nucleotide sequence ID" value="NZ_JAUJEA010000004.1"/>
</dbReference>
<protein>
    <submittedName>
        <fullName evidence="2">Uncharacterized protein</fullName>
    </submittedName>
</protein>
<dbReference type="Proteomes" id="UP001172082">
    <property type="component" value="Unassembled WGS sequence"/>
</dbReference>
<feature type="transmembrane region" description="Helical" evidence="1">
    <location>
        <begin position="403"/>
        <end position="423"/>
    </location>
</feature>
<dbReference type="EMBL" id="JAUJEA010000004">
    <property type="protein sequence ID" value="MDN5202275.1"/>
    <property type="molecule type" value="Genomic_DNA"/>
</dbReference>
<name>A0ABT8KS33_9BACT</name>
<organism evidence="2 3">
    <name type="scientific">Splendidivirga corallicola</name>
    <dbReference type="NCBI Taxonomy" id="3051826"/>
    <lineage>
        <taxon>Bacteria</taxon>
        <taxon>Pseudomonadati</taxon>
        <taxon>Bacteroidota</taxon>
        <taxon>Cytophagia</taxon>
        <taxon>Cytophagales</taxon>
        <taxon>Splendidivirgaceae</taxon>
        <taxon>Splendidivirga</taxon>
    </lineage>
</organism>
<accession>A0ABT8KS33</accession>
<dbReference type="InterPro" id="IPR029055">
    <property type="entry name" value="Ntn_hydrolases_N"/>
</dbReference>
<dbReference type="Gene3D" id="3.60.60.10">
    <property type="entry name" value="Penicillin V Acylase, Chain A"/>
    <property type="match status" value="1"/>
</dbReference>
<gene>
    <name evidence="2" type="ORF">QQ008_12895</name>
</gene>
<dbReference type="SUPFAM" id="SSF56235">
    <property type="entry name" value="N-terminal nucleophile aminohydrolases (Ntn hydrolases)"/>
    <property type="match status" value="1"/>
</dbReference>
<keyword evidence="1" id="KW-1133">Transmembrane helix</keyword>
<proteinExistence type="predicted"/>
<evidence type="ECO:0000313" key="2">
    <source>
        <dbReference type="EMBL" id="MDN5202275.1"/>
    </source>
</evidence>
<evidence type="ECO:0000256" key="1">
    <source>
        <dbReference type="SAM" id="Phobius"/>
    </source>
</evidence>
<comment type="caution">
    <text evidence="2">The sequence shown here is derived from an EMBL/GenBank/DDBJ whole genome shotgun (WGS) entry which is preliminary data.</text>
</comment>
<keyword evidence="1" id="KW-0472">Membrane</keyword>
<evidence type="ECO:0000313" key="3">
    <source>
        <dbReference type="Proteomes" id="UP001172082"/>
    </source>
</evidence>
<sequence>MSILRFIAFRSILTLFIFFLSLIHLDACTIFVLTDSNGTFFFNNEDYVNPNTRIWFIPAGKDYYGCGFVGYDDGSAQGGINTEGLAFDWYAGKPDDYVTEKHLVTIEGNSSERMLEMCATVDEAIAFYQTYAEPSFARSTILIADKTGASVIIGSKNGKLYFDRSNDSRALGYGHAIFQKLYSSKTTIQLESGAEILKQCVQNGKYATKYSNSYNLKTGDILIYNFSNGTESTTLNLFTELKKGEHYYEIPKIETQVNEALMPIELNMNRLILFEFQALPDQEPEITSLVKKIITEAAKGKLRSTHYSNDLWNQLKKDQDGIQSQLKELGKLISQHLIHKEIENEFTTYSYVMVFENARILLQFQLNKERKVNNIKTLSAYITRVESKKSNLKSGAFETIISMPYSLIVMSMLIIGFLSFIFLKRKYLKV</sequence>